<dbReference type="SUPFAM" id="SSF52833">
    <property type="entry name" value="Thioredoxin-like"/>
    <property type="match status" value="1"/>
</dbReference>
<dbReference type="PROSITE" id="PS51352">
    <property type="entry name" value="THIOREDOXIN_2"/>
    <property type="match status" value="1"/>
</dbReference>
<keyword evidence="4" id="KW-1015">Disulfide bond</keyword>
<name>A0ABT3MUT3_9GAMM</name>
<evidence type="ECO:0000259" key="7">
    <source>
        <dbReference type="PROSITE" id="PS51352"/>
    </source>
</evidence>
<evidence type="ECO:0000256" key="5">
    <source>
        <dbReference type="ARBA" id="ARBA00023284"/>
    </source>
</evidence>
<dbReference type="Pfam" id="PF00085">
    <property type="entry name" value="Thioredoxin"/>
    <property type="match status" value="1"/>
</dbReference>
<evidence type="ECO:0000313" key="8">
    <source>
        <dbReference type="EMBL" id="MCW7553146.1"/>
    </source>
</evidence>
<evidence type="ECO:0000256" key="6">
    <source>
        <dbReference type="PIRNR" id="PIRNR000077"/>
    </source>
</evidence>
<dbReference type="InterPro" id="IPR013766">
    <property type="entry name" value="Thioredoxin_domain"/>
</dbReference>
<accession>A0ABT3MUT3</accession>
<dbReference type="EMBL" id="JAPFCC010000001">
    <property type="protein sequence ID" value="MCW7553146.1"/>
    <property type="molecule type" value="Genomic_DNA"/>
</dbReference>
<dbReference type="PANTHER" id="PTHR45663">
    <property type="entry name" value="GEO12009P1"/>
    <property type="match status" value="1"/>
</dbReference>
<evidence type="ECO:0000256" key="4">
    <source>
        <dbReference type="ARBA" id="ARBA00023157"/>
    </source>
</evidence>
<keyword evidence="2" id="KW-0813">Transport</keyword>
<dbReference type="InterPro" id="IPR036249">
    <property type="entry name" value="Thioredoxin-like_sf"/>
</dbReference>
<organism evidence="8 9">
    <name type="scientific">Endozoicomonas gorgoniicola</name>
    <dbReference type="NCBI Taxonomy" id="1234144"/>
    <lineage>
        <taxon>Bacteria</taxon>
        <taxon>Pseudomonadati</taxon>
        <taxon>Pseudomonadota</taxon>
        <taxon>Gammaproteobacteria</taxon>
        <taxon>Oceanospirillales</taxon>
        <taxon>Endozoicomonadaceae</taxon>
        <taxon>Endozoicomonas</taxon>
    </lineage>
</organism>
<keyword evidence="3" id="KW-0249">Electron transport</keyword>
<evidence type="ECO:0000313" key="9">
    <source>
        <dbReference type="Proteomes" id="UP001209854"/>
    </source>
</evidence>
<keyword evidence="5" id="KW-0676">Redox-active center</keyword>
<reference evidence="8 9" key="1">
    <citation type="submission" date="2022-10" db="EMBL/GenBank/DDBJ databases">
        <title>High-quality genome sequences of two octocoral-associated bacteria, Endozoicomonas euniceicola EF212 and Endozoicomonas gorgoniicola PS125.</title>
        <authorList>
            <person name="Chiou Y.-J."/>
            <person name="Chen Y.-H."/>
        </authorList>
    </citation>
    <scope>NUCLEOTIDE SEQUENCE [LARGE SCALE GENOMIC DNA]</scope>
    <source>
        <strain evidence="8 9">PS125</strain>
    </source>
</reference>
<keyword evidence="9" id="KW-1185">Reference proteome</keyword>
<dbReference type="RefSeq" id="WP_262568006.1">
    <property type="nucleotide sequence ID" value="NZ_JAPFCC010000001.1"/>
</dbReference>
<proteinExistence type="inferred from homology"/>
<dbReference type="PIRSF" id="PIRSF000077">
    <property type="entry name" value="Thioredoxin"/>
    <property type="match status" value="1"/>
</dbReference>
<dbReference type="Proteomes" id="UP001209854">
    <property type="component" value="Unassembled WGS sequence"/>
</dbReference>
<sequence>MIELGKENFDSEIKEHQGVAMVDFWGESCGRCMELMPDVIELADRYESDIKFAKLNIKGNRRVAMGQGVMGLPSIVFYKDGEKIEHLSGEELEAEQIEEAIKRYI</sequence>
<dbReference type="NCBIfam" id="NF047697">
    <property type="entry name" value="ThioredTrxAClost"/>
    <property type="match status" value="1"/>
</dbReference>
<comment type="caution">
    <text evidence="8">The sequence shown here is derived from an EMBL/GenBank/DDBJ whole genome shotgun (WGS) entry which is preliminary data.</text>
</comment>
<protein>
    <recommendedName>
        <fullName evidence="6">Thioredoxin</fullName>
    </recommendedName>
</protein>
<dbReference type="PANTHER" id="PTHR45663:SF11">
    <property type="entry name" value="GEO12009P1"/>
    <property type="match status" value="1"/>
</dbReference>
<gene>
    <name evidence="8" type="ORF">NX722_10960</name>
</gene>
<dbReference type="InterPro" id="IPR005746">
    <property type="entry name" value="Thioredoxin"/>
</dbReference>
<dbReference type="Gene3D" id="3.40.30.10">
    <property type="entry name" value="Glutaredoxin"/>
    <property type="match status" value="1"/>
</dbReference>
<evidence type="ECO:0000256" key="3">
    <source>
        <dbReference type="ARBA" id="ARBA00022982"/>
    </source>
</evidence>
<dbReference type="CDD" id="cd02947">
    <property type="entry name" value="TRX_family"/>
    <property type="match status" value="1"/>
</dbReference>
<evidence type="ECO:0000256" key="1">
    <source>
        <dbReference type="ARBA" id="ARBA00008987"/>
    </source>
</evidence>
<evidence type="ECO:0000256" key="2">
    <source>
        <dbReference type="ARBA" id="ARBA00022448"/>
    </source>
</evidence>
<comment type="similarity">
    <text evidence="1 6">Belongs to the thioredoxin family.</text>
</comment>
<feature type="domain" description="Thioredoxin" evidence="7">
    <location>
        <begin position="1"/>
        <end position="105"/>
    </location>
</feature>